<reference evidence="1" key="1">
    <citation type="submission" date="2022-10" db="EMBL/GenBank/DDBJ databases">
        <title>Comparative genomics and taxonomic characterization of three novel marine species of genus Reichenbachiella exhibiting antioxidant and polysaccharide degradation activities.</title>
        <authorList>
            <person name="Muhammad N."/>
            <person name="Lee Y.-J."/>
            <person name="Ko J."/>
            <person name="Kim S.-G."/>
        </authorList>
    </citation>
    <scope>NUCLEOTIDE SEQUENCE</scope>
    <source>
        <strain evidence="1">Wsw4-B4</strain>
    </source>
</reference>
<dbReference type="RefSeq" id="WP_263052382.1">
    <property type="nucleotide sequence ID" value="NZ_CP106735.1"/>
</dbReference>
<protein>
    <submittedName>
        <fullName evidence="1">Uncharacterized protein</fullName>
    </submittedName>
</protein>
<keyword evidence="2" id="KW-1185">Reference proteome</keyword>
<evidence type="ECO:0000313" key="2">
    <source>
        <dbReference type="Proteomes" id="UP001062165"/>
    </source>
</evidence>
<name>A0ABY6D6F1_9BACT</name>
<gene>
    <name evidence="1" type="ORF">N7E81_06015</name>
</gene>
<sequence>MITTFTENDLLRYLYGESTENEKTSIENALVCDAELEAKFFDLKLDSSILDGLLFDPTDFTLEKIFNFSSNYPAGI</sequence>
<evidence type="ECO:0000313" key="1">
    <source>
        <dbReference type="EMBL" id="UXX80653.1"/>
    </source>
</evidence>
<proteinExistence type="predicted"/>
<dbReference type="Proteomes" id="UP001062165">
    <property type="component" value="Chromosome"/>
</dbReference>
<dbReference type="EMBL" id="CP106735">
    <property type="protein sequence ID" value="UXX80653.1"/>
    <property type="molecule type" value="Genomic_DNA"/>
</dbReference>
<accession>A0ABY6D6F1</accession>
<organism evidence="1 2">
    <name type="scientific">Reichenbachiella carrageenanivorans</name>
    <dbReference type="NCBI Taxonomy" id="2979869"/>
    <lineage>
        <taxon>Bacteria</taxon>
        <taxon>Pseudomonadati</taxon>
        <taxon>Bacteroidota</taxon>
        <taxon>Cytophagia</taxon>
        <taxon>Cytophagales</taxon>
        <taxon>Reichenbachiellaceae</taxon>
        <taxon>Reichenbachiella</taxon>
    </lineage>
</organism>